<dbReference type="AlphaFoldDB" id="A0A453BWK4"/>
<organism evidence="2 3">
    <name type="scientific">Aegilops tauschii subsp. strangulata</name>
    <name type="common">Goatgrass</name>
    <dbReference type="NCBI Taxonomy" id="200361"/>
    <lineage>
        <taxon>Eukaryota</taxon>
        <taxon>Viridiplantae</taxon>
        <taxon>Streptophyta</taxon>
        <taxon>Embryophyta</taxon>
        <taxon>Tracheophyta</taxon>
        <taxon>Spermatophyta</taxon>
        <taxon>Magnoliopsida</taxon>
        <taxon>Liliopsida</taxon>
        <taxon>Poales</taxon>
        <taxon>Poaceae</taxon>
        <taxon>BOP clade</taxon>
        <taxon>Pooideae</taxon>
        <taxon>Triticodae</taxon>
        <taxon>Triticeae</taxon>
        <taxon>Triticinae</taxon>
        <taxon>Aegilops</taxon>
    </lineage>
</organism>
<evidence type="ECO:0000313" key="3">
    <source>
        <dbReference type="Proteomes" id="UP000015105"/>
    </source>
</evidence>
<feature type="compositionally biased region" description="Polar residues" evidence="1">
    <location>
        <begin position="38"/>
        <end position="49"/>
    </location>
</feature>
<dbReference type="Proteomes" id="UP000015105">
    <property type="component" value="Chromosome 2D"/>
</dbReference>
<reference evidence="2" key="4">
    <citation type="submission" date="2019-03" db="UniProtKB">
        <authorList>
            <consortium name="EnsemblPlants"/>
        </authorList>
    </citation>
    <scope>IDENTIFICATION</scope>
</reference>
<name>A0A453BWK4_AEGTS</name>
<dbReference type="Gramene" id="AET2Gv20657800.26">
    <property type="protein sequence ID" value="AET2Gv20657800.26"/>
    <property type="gene ID" value="AET2Gv20657800"/>
</dbReference>
<keyword evidence="3" id="KW-1185">Reference proteome</keyword>
<sequence length="123" mass="13263">GGTARSAVPLLPPTSLLRTNKPPGSTQKKKKKKEQASRAPSSGRSTPTRRISLSIVVAIHITRSTELPRRGDPPGLVDFFSWSSWSSNCSWVSSNFGGSTVQQNPKPYVRSAPLPSSATFMIL</sequence>
<feature type="region of interest" description="Disordered" evidence="1">
    <location>
        <begin position="1"/>
        <end position="49"/>
    </location>
</feature>
<reference evidence="2" key="3">
    <citation type="journal article" date="2017" name="Nature">
        <title>Genome sequence of the progenitor of the wheat D genome Aegilops tauschii.</title>
        <authorList>
            <person name="Luo M.C."/>
            <person name="Gu Y.Q."/>
            <person name="Puiu D."/>
            <person name="Wang H."/>
            <person name="Twardziok S.O."/>
            <person name="Deal K.R."/>
            <person name="Huo N."/>
            <person name="Zhu T."/>
            <person name="Wang L."/>
            <person name="Wang Y."/>
            <person name="McGuire P.E."/>
            <person name="Liu S."/>
            <person name="Long H."/>
            <person name="Ramasamy R.K."/>
            <person name="Rodriguez J.C."/>
            <person name="Van S.L."/>
            <person name="Yuan L."/>
            <person name="Wang Z."/>
            <person name="Xia Z."/>
            <person name="Xiao L."/>
            <person name="Anderson O.D."/>
            <person name="Ouyang S."/>
            <person name="Liang Y."/>
            <person name="Zimin A.V."/>
            <person name="Pertea G."/>
            <person name="Qi P."/>
            <person name="Bennetzen J.L."/>
            <person name="Dai X."/>
            <person name="Dawson M.W."/>
            <person name="Muller H.G."/>
            <person name="Kugler K."/>
            <person name="Rivarola-Duarte L."/>
            <person name="Spannagl M."/>
            <person name="Mayer K.F.X."/>
            <person name="Lu F.H."/>
            <person name="Bevan M.W."/>
            <person name="Leroy P."/>
            <person name="Li P."/>
            <person name="You F.M."/>
            <person name="Sun Q."/>
            <person name="Liu Z."/>
            <person name="Lyons E."/>
            <person name="Wicker T."/>
            <person name="Salzberg S.L."/>
            <person name="Devos K.M."/>
            <person name="Dvorak J."/>
        </authorList>
    </citation>
    <scope>NUCLEOTIDE SEQUENCE [LARGE SCALE GENOMIC DNA]</scope>
    <source>
        <strain evidence="2">cv. AL8/78</strain>
    </source>
</reference>
<feature type="compositionally biased region" description="Polar residues" evidence="1">
    <location>
        <begin position="16"/>
        <end position="26"/>
    </location>
</feature>
<protein>
    <submittedName>
        <fullName evidence="2">Uncharacterized protein</fullName>
    </submittedName>
</protein>
<evidence type="ECO:0000256" key="1">
    <source>
        <dbReference type="SAM" id="MobiDB-lite"/>
    </source>
</evidence>
<reference evidence="3" key="1">
    <citation type="journal article" date="2014" name="Science">
        <title>Ancient hybridizations among the ancestral genomes of bread wheat.</title>
        <authorList>
            <consortium name="International Wheat Genome Sequencing Consortium,"/>
            <person name="Marcussen T."/>
            <person name="Sandve S.R."/>
            <person name="Heier L."/>
            <person name="Spannagl M."/>
            <person name="Pfeifer M."/>
            <person name="Jakobsen K.S."/>
            <person name="Wulff B.B."/>
            <person name="Steuernagel B."/>
            <person name="Mayer K.F."/>
            <person name="Olsen O.A."/>
        </authorList>
    </citation>
    <scope>NUCLEOTIDE SEQUENCE [LARGE SCALE GENOMIC DNA]</scope>
    <source>
        <strain evidence="3">cv. AL8/78</strain>
    </source>
</reference>
<proteinExistence type="predicted"/>
<evidence type="ECO:0000313" key="2">
    <source>
        <dbReference type="EnsemblPlants" id="AET2Gv20657800.26"/>
    </source>
</evidence>
<dbReference type="EnsemblPlants" id="AET2Gv20657800.26">
    <property type="protein sequence ID" value="AET2Gv20657800.26"/>
    <property type="gene ID" value="AET2Gv20657800"/>
</dbReference>
<reference evidence="3" key="2">
    <citation type="journal article" date="2017" name="Nat. Plants">
        <title>The Aegilops tauschii genome reveals multiple impacts of transposons.</title>
        <authorList>
            <person name="Zhao G."/>
            <person name="Zou C."/>
            <person name="Li K."/>
            <person name="Wang K."/>
            <person name="Li T."/>
            <person name="Gao L."/>
            <person name="Zhang X."/>
            <person name="Wang H."/>
            <person name="Yang Z."/>
            <person name="Liu X."/>
            <person name="Jiang W."/>
            <person name="Mao L."/>
            <person name="Kong X."/>
            <person name="Jiao Y."/>
            <person name="Jia J."/>
        </authorList>
    </citation>
    <scope>NUCLEOTIDE SEQUENCE [LARGE SCALE GENOMIC DNA]</scope>
    <source>
        <strain evidence="3">cv. AL8/78</strain>
    </source>
</reference>
<accession>A0A453BWK4</accession>
<reference evidence="2" key="5">
    <citation type="journal article" date="2021" name="G3 (Bethesda)">
        <title>Aegilops tauschii genome assembly Aet v5.0 features greater sequence contiguity and improved annotation.</title>
        <authorList>
            <person name="Wang L."/>
            <person name="Zhu T."/>
            <person name="Rodriguez J.C."/>
            <person name="Deal K.R."/>
            <person name="Dubcovsky J."/>
            <person name="McGuire P.E."/>
            <person name="Lux T."/>
            <person name="Spannagl M."/>
            <person name="Mayer K.F.X."/>
            <person name="Baldrich P."/>
            <person name="Meyers B.C."/>
            <person name="Huo N."/>
            <person name="Gu Y.Q."/>
            <person name="Zhou H."/>
            <person name="Devos K.M."/>
            <person name="Bennetzen J.L."/>
            <person name="Unver T."/>
            <person name="Budak H."/>
            <person name="Gulick P.J."/>
            <person name="Galiba G."/>
            <person name="Kalapos B."/>
            <person name="Nelson D.R."/>
            <person name="Li P."/>
            <person name="You F.M."/>
            <person name="Luo M.C."/>
            <person name="Dvorak J."/>
        </authorList>
    </citation>
    <scope>NUCLEOTIDE SEQUENCE [LARGE SCALE GENOMIC DNA]</scope>
    <source>
        <strain evidence="2">cv. AL8/78</strain>
    </source>
</reference>